<dbReference type="GO" id="GO:0006760">
    <property type="term" value="P:folic acid-containing compound metabolic process"/>
    <property type="evidence" value="ECO:0007669"/>
    <property type="project" value="InterPro"/>
</dbReference>
<evidence type="ECO:0000313" key="4">
    <source>
        <dbReference type="Proteomes" id="UP000220629"/>
    </source>
</evidence>
<evidence type="ECO:0000313" key="3">
    <source>
        <dbReference type="EMBL" id="UWX72351.1"/>
    </source>
</evidence>
<organism evidence="2 4">
    <name type="scientific">Burkholderia gladioli</name>
    <name type="common">Pseudomonas marginata</name>
    <name type="synonym">Phytomonas marginata</name>
    <dbReference type="NCBI Taxonomy" id="28095"/>
    <lineage>
        <taxon>Bacteria</taxon>
        <taxon>Pseudomonadati</taxon>
        <taxon>Pseudomonadota</taxon>
        <taxon>Betaproteobacteria</taxon>
        <taxon>Burkholderiales</taxon>
        <taxon>Burkholderiaceae</taxon>
        <taxon>Burkholderia</taxon>
    </lineage>
</organism>
<dbReference type="InterPro" id="IPR043133">
    <property type="entry name" value="GTP-CH-I_C/QueF"/>
</dbReference>
<gene>
    <name evidence="2" type="ORF">CRM94_06060</name>
    <name evidence="3" type="ORF">NYZ96_28360</name>
</gene>
<dbReference type="SMART" id="SM00905">
    <property type="entry name" value="FolB"/>
    <property type="match status" value="1"/>
</dbReference>
<reference evidence="4" key="1">
    <citation type="submission" date="2017-09" db="EMBL/GenBank/DDBJ databases">
        <title>FDA dAtabase for Regulatory Grade micrObial Sequences (FDA-ARGOS): Supporting development and validation of Infectious Disease Dx tests.</title>
        <authorList>
            <person name="Minogue T."/>
            <person name="Wolcott M."/>
            <person name="Wasieloski L."/>
            <person name="Aguilar W."/>
            <person name="Moore D."/>
            <person name="Tallon L."/>
            <person name="Sadzewicz L."/>
            <person name="Ott S."/>
            <person name="Zhao X."/>
            <person name="Nagaraj S."/>
            <person name="Vavikolanu K."/>
            <person name="Aluvathingal J."/>
            <person name="Nadendla S."/>
            <person name="Sichtig H."/>
        </authorList>
    </citation>
    <scope>NUCLEOTIDE SEQUENCE [LARGE SCALE GENOMIC DNA]</scope>
    <source>
        <strain evidence="4">FDAARGOS_390</strain>
    </source>
</reference>
<evidence type="ECO:0000259" key="1">
    <source>
        <dbReference type="SMART" id="SM00905"/>
    </source>
</evidence>
<feature type="domain" description="Dihydroneopterin aldolase/epimerase" evidence="1">
    <location>
        <begin position="23"/>
        <end position="133"/>
    </location>
</feature>
<evidence type="ECO:0000313" key="2">
    <source>
        <dbReference type="EMBL" id="PEH41752.1"/>
    </source>
</evidence>
<dbReference type="Proteomes" id="UP000220629">
    <property type="component" value="Unassembled WGS sequence"/>
</dbReference>
<dbReference type="InterPro" id="IPR006157">
    <property type="entry name" value="FolB_dom"/>
</dbReference>
<dbReference type="EMBL" id="PDDY01000001">
    <property type="protein sequence ID" value="PEH41752.1"/>
    <property type="molecule type" value="Genomic_DNA"/>
</dbReference>
<reference evidence="3" key="3">
    <citation type="submission" date="2022-09" db="EMBL/GenBank/DDBJ databases">
        <title>Genomic of Burkholderia gladioli.</title>
        <authorList>
            <person name="Wu H."/>
        </authorList>
    </citation>
    <scope>NUCLEOTIDE SEQUENCE</scope>
    <source>
        <strain evidence="3">ZN-S4</strain>
    </source>
</reference>
<protein>
    <submittedName>
        <fullName evidence="2">Diguanylate cyclase</fullName>
    </submittedName>
    <submittedName>
        <fullName evidence="3">Dihydroneopterin aldolase</fullName>
    </submittedName>
</protein>
<dbReference type="RefSeq" id="WP_046580454.1">
    <property type="nucleotide sequence ID" value="NZ_CADEPO010000006.1"/>
</dbReference>
<proteinExistence type="predicted"/>
<dbReference type="AlphaFoldDB" id="A0A0M2Q6S2"/>
<sequence length="171" mass="18786">MKPVDDPFAALGTARAKGRGWSVFIEELKVPARIGIHAHEHEAPQPIVIDARLGYRCEPVEQGAIGFVDYDGYCARVAAWLAHKPHTRLLETLVVELAALSFEEWPALEAVTLSMHKPKIRPGTRRVGVELDWTRADYLAWREAVEARRRGAGIAARVGGTGSLGADFTAH</sequence>
<dbReference type="GO" id="GO:0004150">
    <property type="term" value="F:dihydroneopterin aldolase activity"/>
    <property type="evidence" value="ECO:0007669"/>
    <property type="project" value="InterPro"/>
</dbReference>
<dbReference type="GeneID" id="66461657"/>
<dbReference type="Proteomes" id="UP001059745">
    <property type="component" value="Chromosome 2"/>
</dbReference>
<accession>A0A0M2Q6S2</accession>
<reference evidence="2" key="2">
    <citation type="submission" date="2017-09" db="EMBL/GenBank/DDBJ databases">
        <title>FDA dAtabase for Regulatory Grade micrObial Sequences (FDA-ARGOS): Supporting development and validation of Infectious Disease Dx tests.</title>
        <authorList>
            <person name="Minogue T."/>
            <person name="Wolcott M."/>
            <person name="Wasieloski L."/>
            <person name="Aguilar W."/>
            <person name="Moore D."/>
            <person name="Tallon L.J."/>
            <person name="Sadzewicz L."/>
            <person name="Ott S."/>
            <person name="Zhao X."/>
            <person name="Nagaraj S."/>
            <person name="Vavikolanu K."/>
            <person name="Aluvathingal J."/>
            <person name="Nadendla S."/>
            <person name="Sichtig H."/>
        </authorList>
    </citation>
    <scope>NUCLEOTIDE SEQUENCE</scope>
    <source>
        <strain evidence="2">FDAARGOS_390</strain>
    </source>
</reference>
<dbReference type="Gene3D" id="3.30.1130.10">
    <property type="match status" value="1"/>
</dbReference>
<dbReference type="Pfam" id="PF02152">
    <property type="entry name" value="FolB"/>
    <property type="match status" value="1"/>
</dbReference>
<dbReference type="SUPFAM" id="SSF55620">
    <property type="entry name" value="Tetrahydrobiopterin biosynthesis enzymes-like"/>
    <property type="match status" value="1"/>
</dbReference>
<dbReference type="EMBL" id="CP104215">
    <property type="protein sequence ID" value="UWX72351.1"/>
    <property type="molecule type" value="Genomic_DNA"/>
</dbReference>
<name>A0A0M2Q6S2_BURGA</name>